<dbReference type="Proteomes" id="UP000471648">
    <property type="component" value="Unassembled WGS sequence"/>
</dbReference>
<comment type="caution">
    <text evidence="3">The sequence shown here is derived from an EMBL/GenBank/DDBJ whole genome shotgun (WGS) entry which is preliminary data.</text>
</comment>
<name>A0A6N9V3I7_STRMI</name>
<dbReference type="GO" id="GO:0005524">
    <property type="term" value="F:ATP binding"/>
    <property type="evidence" value="ECO:0007669"/>
    <property type="project" value="UniProtKB-KW"/>
</dbReference>
<dbReference type="InterPro" id="IPR003594">
    <property type="entry name" value="HATPase_dom"/>
</dbReference>
<organism evidence="3 4">
    <name type="scientific">Streptomyces microflavus</name>
    <name type="common">Streptomyces lipmanii</name>
    <dbReference type="NCBI Taxonomy" id="1919"/>
    <lineage>
        <taxon>Bacteria</taxon>
        <taxon>Bacillati</taxon>
        <taxon>Actinomycetota</taxon>
        <taxon>Actinomycetes</taxon>
        <taxon>Kitasatosporales</taxon>
        <taxon>Streptomycetaceae</taxon>
        <taxon>Streptomyces</taxon>
    </lineage>
</organism>
<dbReference type="PANTHER" id="PTHR35526:SF3">
    <property type="entry name" value="ANTI-SIGMA-F FACTOR RSBW"/>
    <property type="match status" value="1"/>
</dbReference>
<dbReference type="AlphaFoldDB" id="A0A6N9V3I7"/>
<keyword evidence="3" id="KW-0547">Nucleotide-binding</keyword>
<keyword evidence="3" id="KW-0067">ATP-binding</keyword>
<gene>
    <name evidence="3" type="ORF">G3I39_08270</name>
</gene>
<reference evidence="3 4" key="1">
    <citation type="submission" date="2020-01" db="EMBL/GenBank/DDBJ databases">
        <title>Insect and environment-associated Actinomycetes.</title>
        <authorList>
            <person name="Currrie C."/>
            <person name="Chevrette M."/>
            <person name="Carlson C."/>
            <person name="Stubbendieck R."/>
            <person name="Wendt-Pienkowski E."/>
        </authorList>
    </citation>
    <scope>NUCLEOTIDE SEQUENCE [LARGE SCALE GENOMIC DNA]</scope>
    <source>
        <strain evidence="3 4">SID14438</strain>
    </source>
</reference>
<dbReference type="InterPro" id="IPR050267">
    <property type="entry name" value="Anti-sigma-factor_SerPK"/>
</dbReference>
<accession>A0A6N9V3I7</accession>
<evidence type="ECO:0000313" key="4">
    <source>
        <dbReference type="Proteomes" id="UP000471648"/>
    </source>
</evidence>
<dbReference type="PANTHER" id="PTHR35526">
    <property type="entry name" value="ANTI-SIGMA-F FACTOR RSBW-RELATED"/>
    <property type="match status" value="1"/>
</dbReference>
<proteinExistence type="predicted"/>
<feature type="domain" description="Histidine kinase/HSP90-like ATPase" evidence="2">
    <location>
        <begin position="25"/>
        <end position="136"/>
    </location>
</feature>
<keyword evidence="1" id="KW-0723">Serine/threonine-protein kinase</keyword>
<evidence type="ECO:0000256" key="1">
    <source>
        <dbReference type="ARBA" id="ARBA00022527"/>
    </source>
</evidence>
<keyword evidence="1" id="KW-0808">Transferase</keyword>
<dbReference type="Gene3D" id="3.30.565.10">
    <property type="entry name" value="Histidine kinase-like ATPase, C-terminal domain"/>
    <property type="match status" value="1"/>
</dbReference>
<sequence length="141" mass="15306">MTAMNDRMLMTLSPSGETRTDYVCRPERAADARDAVSSFVARLHPKPAAHVVQNLLLLVSELVTNAVRHAGAVSALWLTADRTGVHVRVTDPSPAHPQDRTPDLTGRTGGFGWPMIQRLSQEVTVRESADGGKIILATVLR</sequence>
<dbReference type="InterPro" id="IPR036890">
    <property type="entry name" value="HATPase_C_sf"/>
</dbReference>
<dbReference type="Pfam" id="PF13581">
    <property type="entry name" value="HATPase_c_2"/>
    <property type="match status" value="1"/>
</dbReference>
<dbReference type="SUPFAM" id="SSF55874">
    <property type="entry name" value="ATPase domain of HSP90 chaperone/DNA topoisomerase II/histidine kinase"/>
    <property type="match status" value="1"/>
</dbReference>
<evidence type="ECO:0000313" key="3">
    <source>
        <dbReference type="EMBL" id="NEB67047.1"/>
    </source>
</evidence>
<protein>
    <submittedName>
        <fullName evidence="3">ATP-binding protein</fullName>
    </submittedName>
</protein>
<keyword evidence="1" id="KW-0418">Kinase</keyword>
<evidence type="ECO:0000259" key="2">
    <source>
        <dbReference type="Pfam" id="PF13581"/>
    </source>
</evidence>
<dbReference type="CDD" id="cd16936">
    <property type="entry name" value="HATPase_RsbW-like"/>
    <property type="match status" value="1"/>
</dbReference>
<dbReference type="GO" id="GO:0004674">
    <property type="term" value="F:protein serine/threonine kinase activity"/>
    <property type="evidence" value="ECO:0007669"/>
    <property type="project" value="UniProtKB-KW"/>
</dbReference>
<dbReference type="EMBL" id="JAAGME010000328">
    <property type="protein sequence ID" value="NEB67047.1"/>
    <property type="molecule type" value="Genomic_DNA"/>
</dbReference>